<name>A0ABU6CVD8_9GAMM</name>
<comment type="caution">
    <text evidence="2">The sequence shown here is derived from an EMBL/GenBank/DDBJ whole genome shotgun (WGS) entry which is preliminary data.</text>
</comment>
<reference evidence="2 3" key="2">
    <citation type="submission" date="2024-01" db="EMBL/GenBank/DDBJ databases">
        <authorList>
            <person name="Xie X."/>
        </authorList>
    </citation>
    <scope>NUCLEOTIDE SEQUENCE [LARGE SCALE GENOMIC DNA]</scope>
    <source>
        <strain evidence="2">SCUT-1</strain>
    </source>
</reference>
<evidence type="ECO:0000313" key="2">
    <source>
        <dbReference type="EMBL" id="MEB4590800.1"/>
    </source>
</evidence>
<feature type="domain" description="AAA-ATPase-like" evidence="1">
    <location>
        <begin position="8"/>
        <end position="204"/>
    </location>
</feature>
<organism evidence="2 3">
    <name type="scientific">Candidatus Thiothrix phosphatis</name>
    <dbReference type="NCBI Taxonomy" id="3112415"/>
    <lineage>
        <taxon>Bacteria</taxon>
        <taxon>Pseudomonadati</taxon>
        <taxon>Pseudomonadota</taxon>
        <taxon>Gammaproteobacteria</taxon>
        <taxon>Thiotrichales</taxon>
        <taxon>Thiotrichaceae</taxon>
        <taxon>Thiothrix</taxon>
    </lineage>
</organism>
<dbReference type="GO" id="GO:0005524">
    <property type="term" value="F:ATP binding"/>
    <property type="evidence" value="ECO:0007669"/>
    <property type="project" value="UniProtKB-KW"/>
</dbReference>
<keyword evidence="2" id="KW-0067">ATP-binding</keyword>
<dbReference type="InterPro" id="IPR027417">
    <property type="entry name" value="P-loop_NTPase"/>
</dbReference>
<dbReference type="InterPro" id="IPR012547">
    <property type="entry name" value="PDDEXK_9"/>
</dbReference>
<dbReference type="Pfam" id="PF09820">
    <property type="entry name" value="AAA-ATPase_like"/>
    <property type="match status" value="1"/>
</dbReference>
<gene>
    <name evidence="2" type="ORF">VSS37_07405</name>
</gene>
<keyword evidence="3" id="KW-1185">Reference proteome</keyword>
<dbReference type="EMBL" id="JAYMYJ010000064">
    <property type="protein sequence ID" value="MEB4590800.1"/>
    <property type="molecule type" value="Genomic_DNA"/>
</dbReference>
<protein>
    <submittedName>
        <fullName evidence="2">ATP-binding protein</fullName>
    </submittedName>
</protein>
<evidence type="ECO:0000313" key="3">
    <source>
        <dbReference type="Proteomes" id="UP001308005"/>
    </source>
</evidence>
<dbReference type="Pfam" id="PF08011">
    <property type="entry name" value="PDDEXK_9"/>
    <property type="match status" value="1"/>
</dbReference>
<evidence type="ECO:0000259" key="1">
    <source>
        <dbReference type="Pfam" id="PF09820"/>
    </source>
</evidence>
<dbReference type="InterPro" id="IPR018631">
    <property type="entry name" value="AAA-ATPase-like_dom"/>
</dbReference>
<dbReference type="RefSeq" id="WP_324694164.1">
    <property type="nucleotide sequence ID" value="NZ_JAYMYJ010000064.1"/>
</dbReference>
<sequence>MTERKRLPIGIQTFREIREAGHYYVDKTGMIQQLADNGKHYFLSRPRRFGKSLLLDTIKELFEGNEPLFQGLLVHGRWDWSVKYPVLRFSFGRKNYRQPEALGESLHQQLTQMERDFAIKPEFSDAGSRFADLLERVKAKTGLPIVVLIDEYDKPILDALEYPEVAKANRDFLRGFYATIKDYDAHIRFSFLTGVSKFSKVSLFSGLNNLEDITLMPRYSSLCGYTDDDIDTVFAAELPGLDRAEIRDWYNGYNWLGTGVYNPFDILQFFRNHAFKSYWFETGTPTFLVEQLLKRQIPTIQLNNLLSSSDMLSSFDVGDISTEALLFQTGYLTIKQEENLGGQFFYTLGYPNREVYQSLNNSLLAALVQNKSQQVVHASQLYRLLSANDIAGLRQLFHSFFASIPHQWYTNNDIQHYEGYYASVFYSYFASLGLNVTLEDITNLGRIDMTLKFNGKVYVFEFKVVELVPEGKALQQIKDKAYADKYRALNQPIYLLGVEFSKTDRNIVGFDWEPA</sequence>
<keyword evidence="2" id="KW-0547">Nucleotide-binding</keyword>
<dbReference type="PANTHER" id="PTHR34825:SF1">
    <property type="entry name" value="AAA-ATPASE-LIKE DOMAIN-CONTAINING PROTEIN"/>
    <property type="match status" value="1"/>
</dbReference>
<dbReference type="PANTHER" id="PTHR34825">
    <property type="entry name" value="CONSERVED PROTEIN, WITH A WEAK D-GALACTARATE DEHYDRATASE/ALTRONATE HYDROLASE DOMAIN"/>
    <property type="match status" value="1"/>
</dbReference>
<accession>A0ABU6CVD8</accession>
<reference evidence="3" key="1">
    <citation type="submission" date="2023-07" db="EMBL/GenBank/DDBJ databases">
        <title>The carbon used by Thiothrix.</title>
        <authorList>
            <person name="Chen L."/>
        </authorList>
    </citation>
    <scope>NUCLEOTIDE SEQUENCE [LARGE SCALE GENOMIC DNA]</scope>
</reference>
<dbReference type="Proteomes" id="UP001308005">
    <property type="component" value="Unassembled WGS sequence"/>
</dbReference>
<proteinExistence type="predicted"/>
<dbReference type="Gene3D" id="3.40.50.300">
    <property type="entry name" value="P-loop containing nucleotide triphosphate hydrolases"/>
    <property type="match status" value="1"/>
</dbReference>